<comment type="similarity">
    <text evidence="3">Belongs to the paxM FAD-dependent monooxygenase family.</text>
</comment>
<dbReference type="PRINTS" id="PR00420">
    <property type="entry name" value="RNGMNOXGNASE"/>
</dbReference>
<sequence length="811" mass="91625">MGVKSNFRVVIAGGSITGLTLANMLQLHGIDFVVLEAYPDIAPQVGASIGLLPHGNRIMDQLGLYQKVLDLCPPLDSFHFRDDKGNIICEFRGMGQSMQERHGYAITFLDRQMVLQLLYDNIQDKSKVLTNKRVSRVEMTQDEVTVKTEDGSSHKGDILVGADGIHSTIRREMWRIANRESPGWFPQDEHNSVPVDYGCIFGISKPCGIEPGASNSVFRKHESYIVNGGPAGRVYWFCFFKLPKTAYGDSIPRYTTEDEKRILKEHENDNITPDLKFKTILDNRITSVLVPLQEYVFKQWYYKRIITVGDSAHKFHPIAGHGGNASIESAATLMNNVLLEIRKAPRGQPTLGQIEKAFATTQKVRLDRAETLKQHSHEQQRTESLDTALHQFAAFHLLPRTDREDVTFNFSRNMPLAEKLDTPSLKPVPRLVPYKDELLATPTSRGTKKWYLIATYLALSGLVHFAMWTRSATWDLGTHLEATLTEGVWKFDPDFPVKDSYIGIKWVDDYLVFLAAIFVPALKDWNVDFGMIHMYFLGMILQPIAVGCVESYRKRNKLTPLYLINVWLTLVQSAGIGIYMPIYYAVYTYVSDPETYWWPLNREVPIENAVNLKWGVFVGYALPTLLMYQPWSSPSTVQIFESLWQPSPMFVTLICSFLATIYVARGKAPSGPRKAQHVAPDLAHLKSLYVTTGVFGFVWHTYCIIKILLSPKLSLASTFLIDFSPGPKPFGDGLRAIFLADFWGFEIASYVWLCMAVWDLRRVGRTNADTGKSAALIALGYILAGPGATMSAVWYWREDCMAKTTFKKGRS</sequence>
<keyword evidence="6" id="KW-0274">FAD</keyword>
<gene>
    <name evidence="13" type="ORF">NW762_014613</name>
</gene>
<dbReference type="OrthoDB" id="10029326at2759"/>
<evidence type="ECO:0000256" key="10">
    <source>
        <dbReference type="ARBA" id="ARBA00023136"/>
    </source>
</evidence>
<evidence type="ECO:0000256" key="4">
    <source>
        <dbReference type="ARBA" id="ARBA00022630"/>
    </source>
</evidence>
<comment type="caution">
    <text evidence="13">The sequence shown here is derived from an EMBL/GenBank/DDBJ whole genome shotgun (WGS) entry which is preliminary data.</text>
</comment>
<evidence type="ECO:0000259" key="12">
    <source>
        <dbReference type="Pfam" id="PF01494"/>
    </source>
</evidence>
<dbReference type="GO" id="GO:0016020">
    <property type="term" value="C:membrane"/>
    <property type="evidence" value="ECO:0007669"/>
    <property type="project" value="UniProtKB-SubCell"/>
</dbReference>
<keyword evidence="7 11" id="KW-1133">Transmembrane helix</keyword>
<protein>
    <recommendedName>
        <fullName evidence="12">FAD-binding domain-containing protein</fullName>
    </recommendedName>
</protein>
<dbReference type="InterPro" id="IPR036188">
    <property type="entry name" value="FAD/NAD-bd_sf"/>
</dbReference>
<keyword evidence="4" id="KW-0285">Flavoprotein</keyword>
<dbReference type="InterPro" id="IPR050562">
    <property type="entry name" value="FAD_mOase_fung"/>
</dbReference>
<feature type="transmembrane region" description="Helical" evidence="11">
    <location>
        <begin position="736"/>
        <end position="758"/>
    </location>
</feature>
<feature type="transmembrane region" description="Helical" evidence="11">
    <location>
        <begin position="688"/>
        <end position="709"/>
    </location>
</feature>
<organism evidence="13 14">
    <name type="scientific">Fusarium torreyae</name>
    <dbReference type="NCBI Taxonomy" id="1237075"/>
    <lineage>
        <taxon>Eukaryota</taxon>
        <taxon>Fungi</taxon>
        <taxon>Dikarya</taxon>
        <taxon>Ascomycota</taxon>
        <taxon>Pezizomycotina</taxon>
        <taxon>Sordariomycetes</taxon>
        <taxon>Hypocreomycetidae</taxon>
        <taxon>Hypocreales</taxon>
        <taxon>Nectriaceae</taxon>
        <taxon>Fusarium</taxon>
    </lineage>
</organism>
<keyword evidence="8" id="KW-0560">Oxidoreductase</keyword>
<evidence type="ECO:0000256" key="7">
    <source>
        <dbReference type="ARBA" id="ARBA00022989"/>
    </source>
</evidence>
<reference evidence="13" key="1">
    <citation type="submission" date="2022-09" db="EMBL/GenBank/DDBJ databases">
        <title>Fusarium specimens isolated from Avocado Roots.</title>
        <authorList>
            <person name="Stajich J."/>
            <person name="Roper C."/>
            <person name="Heimlech-Rivalta G."/>
        </authorList>
    </citation>
    <scope>NUCLEOTIDE SEQUENCE</scope>
    <source>
        <strain evidence="13">CF00136</strain>
    </source>
</reference>
<name>A0A9W8V6I9_9HYPO</name>
<proteinExistence type="inferred from homology"/>
<keyword evidence="5 11" id="KW-0812">Transmembrane</keyword>
<dbReference type="Pfam" id="PF01494">
    <property type="entry name" value="FAD_binding_3"/>
    <property type="match status" value="1"/>
</dbReference>
<evidence type="ECO:0000256" key="3">
    <source>
        <dbReference type="ARBA" id="ARBA00007992"/>
    </source>
</evidence>
<evidence type="ECO:0000256" key="6">
    <source>
        <dbReference type="ARBA" id="ARBA00022827"/>
    </source>
</evidence>
<dbReference type="Gene3D" id="3.50.50.60">
    <property type="entry name" value="FAD/NAD(P)-binding domain"/>
    <property type="match status" value="1"/>
</dbReference>
<comment type="subcellular location">
    <subcellularLocation>
        <location evidence="2">Membrane</location>
    </subcellularLocation>
</comment>
<dbReference type="GO" id="GO:0071949">
    <property type="term" value="F:FAD binding"/>
    <property type="evidence" value="ECO:0007669"/>
    <property type="project" value="InterPro"/>
</dbReference>
<accession>A0A9W8V6I9</accession>
<dbReference type="Proteomes" id="UP001152049">
    <property type="component" value="Unassembled WGS sequence"/>
</dbReference>
<keyword evidence="9" id="KW-0503">Monooxygenase</keyword>
<feature type="domain" description="FAD-binding" evidence="12">
    <location>
        <begin position="8"/>
        <end position="342"/>
    </location>
</feature>
<feature type="transmembrane region" description="Helical" evidence="11">
    <location>
        <begin position="561"/>
        <end position="590"/>
    </location>
</feature>
<dbReference type="InterPro" id="IPR002938">
    <property type="entry name" value="FAD-bd"/>
</dbReference>
<feature type="transmembrane region" description="Helical" evidence="11">
    <location>
        <begin position="778"/>
        <end position="796"/>
    </location>
</feature>
<evidence type="ECO:0000256" key="11">
    <source>
        <dbReference type="SAM" id="Phobius"/>
    </source>
</evidence>
<evidence type="ECO:0000256" key="8">
    <source>
        <dbReference type="ARBA" id="ARBA00023002"/>
    </source>
</evidence>
<evidence type="ECO:0000256" key="5">
    <source>
        <dbReference type="ARBA" id="ARBA00022692"/>
    </source>
</evidence>
<dbReference type="EMBL" id="JAOQAZ010000053">
    <property type="protein sequence ID" value="KAJ4244000.1"/>
    <property type="molecule type" value="Genomic_DNA"/>
</dbReference>
<evidence type="ECO:0000256" key="9">
    <source>
        <dbReference type="ARBA" id="ARBA00023033"/>
    </source>
</evidence>
<feature type="transmembrane region" description="Helical" evidence="11">
    <location>
        <begin position="532"/>
        <end position="549"/>
    </location>
</feature>
<dbReference type="SUPFAM" id="SSF51905">
    <property type="entry name" value="FAD/NAD(P)-binding domain"/>
    <property type="match status" value="1"/>
</dbReference>
<evidence type="ECO:0000313" key="14">
    <source>
        <dbReference type="Proteomes" id="UP001152049"/>
    </source>
</evidence>
<dbReference type="PANTHER" id="PTHR47356">
    <property type="entry name" value="FAD-DEPENDENT MONOOXYGENASE ASQG-RELATED"/>
    <property type="match status" value="1"/>
</dbReference>
<evidence type="ECO:0000256" key="2">
    <source>
        <dbReference type="ARBA" id="ARBA00004370"/>
    </source>
</evidence>
<keyword evidence="14" id="KW-1185">Reference proteome</keyword>
<dbReference type="AlphaFoldDB" id="A0A9W8V6I9"/>
<evidence type="ECO:0000256" key="1">
    <source>
        <dbReference type="ARBA" id="ARBA00001974"/>
    </source>
</evidence>
<dbReference type="GO" id="GO:0004497">
    <property type="term" value="F:monooxygenase activity"/>
    <property type="evidence" value="ECO:0007669"/>
    <property type="project" value="UniProtKB-KW"/>
</dbReference>
<keyword evidence="10 11" id="KW-0472">Membrane</keyword>
<comment type="cofactor">
    <cofactor evidence="1">
        <name>FAD</name>
        <dbReference type="ChEBI" id="CHEBI:57692"/>
    </cofactor>
</comment>
<feature type="transmembrane region" description="Helical" evidence="11">
    <location>
        <begin position="649"/>
        <end position="668"/>
    </location>
</feature>
<evidence type="ECO:0000313" key="13">
    <source>
        <dbReference type="EMBL" id="KAJ4244000.1"/>
    </source>
</evidence>
<dbReference type="PANTHER" id="PTHR47356:SF2">
    <property type="entry name" value="FAD-BINDING DOMAIN-CONTAINING PROTEIN-RELATED"/>
    <property type="match status" value="1"/>
</dbReference>
<feature type="transmembrane region" description="Helical" evidence="11">
    <location>
        <begin position="450"/>
        <end position="468"/>
    </location>
</feature>